<dbReference type="Proteomes" id="UP001179280">
    <property type="component" value="Unassembled WGS sequence"/>
</dbReference>
<dbReference type="RefSeq" id="WP_367617750.1">
    <property type="nucleotide sequence ID" value="NZ_JAFBCV010000001.1"/>
</dbReference>
<accession>A0ABS2SP17</accession>
<dbReference type="PANTHER" id="PTHR31084">
    <property type="entry name" value="ALPHA-L-FUCOSIDASE 2"/>
    <property type="match status" value="1"/>
</dbReference>
<feature type="domain" description="Glycosyl hydrolase family 95 catalytic" evidence="3">
    <location>
        <begin position="274"/>
        <end position="687"/>
    </location>
</feature>
<dbReference type="EMBL" id="JAFBCV010000001">
    <property type="protein sequence ID" value="MBM7837261.1"/>
    <property type="molecule type" value="Genomic_DNA"/>
</dbReference>
<dbReference type="InterPro" id="IPR027414">
    <property type="entry name" value="GH95_N_dom"/>
</dbReference>
<dbReference type="InterPro" id="IPR016518">
    <property type="entry name" value="Alpha-L-fucosidase"/>
</dbReference>
<dbReference type="Pfam" id="PF22124">
    <property type="entry name" value="Glyco_hydro_95_cat"/>
    <property type="match status" value="1"/>
</dbReference>
<sequence length="789" mass="88720">MIESRNKSPIMRGMTSRSPAKKWEDALITGNGTMGALVFGQPLNETIIFNHEKLYEPFNETVVQNNELTPILPEVRRQMKNGRFRDAAALFSEKSGHPLLFTDAYHPAFGLNWNQANSGKYRNYSRQVNFETGETIVKWANEAAMFERYGFVSRAKGLFVMRMTTSQPGLLSGLFTIDPLLLESSAAGYVEVDENELSYSCAYSKTEKGYVGRVKIVTDGKTTLVHDEKNSIRVQGATEVMVFAKITPLLKINAEHEVAHAQLKADLASVASYSYDELVDEHARIHGEQFARTALTLGEAPLYSGAIEDLLVKKEKEIDEQLVQLMFDMGRYVLISSSGSYPPNLVGIWGGEWRPPWSGDFTTDANVNLAISSASLGCLPEALESYFHLIEKIVPDWRINARTMYGCRGILAGSRTDGNHNIHTHFDVDWPLGFWTAGAAWLIMPYYEWYQISGDDAFFRNRALPLLKEVALFYEDFLTEEDDQGYAMFIPSYSPENTPVISSELQEQGWQESQAAINATMDIACAKEVLMNLLTTCNELGIEQENIPRWEALLKKLPPYLINEEGALKEWAHPHLDDQYDHRHISHLYPVWPGHEISKWGNPEWFNAAKLALLNRKRGNESAHGVMHCGIVAARLKLKELVAENLKFLLHDGDYIYSSLVTSHNPGRRIYNVDASCSLPTLIMEMLVYSVPGKIELLPALPDQLTTGSITGLATRTAVTILRLEWNLADKTVSICCQSHKNQTFSLSMRETIKAFTTKTEATDINVEKDGSLLLTVAESEQITLQLYF</sequence>
<dbReference type="SUPFAM" id="SSF48208">
    <property type="entry name" value="Six-hairpin glycosidases"/>
    <property type="match status" value="1"/>
</dbReference>
<dbReference type="InterPro" id="IPR012341">
    <property type="entry name" value="6hp_glycosidase-like_sf"/>
</dbReference>
<reference evidence="4" key="1">
    <citation type="submission" date="2021-01" db="EMBL/GenBank/DDBJ databases">
        <title>Genomic Encyclopedia of Type Strains, Phase IV (KMG-IV): sequencing the most valuable type-strain genomes for metagenomic binning, comparative biology and taxonomic classification.</title>
        <authorList>
            <person name="Goeker M."/>
        </authorList>
    </citation>
    <scope>NUCLEOTIDE SEQUENCE</scope>
    <source>
        <strain evidence="4">DSM 21943</strain>
    </source>
</reference>
<evidence type="ECO:0000259" key="2">
    <source>
        <dbReference type="Pfam" id="PF21307"/>
    </source>
</evidence>
<feature type="domain" description="Alpha fucosidase A-like C-terminal" evidence="2">
    <location>
        <begin position="692"/>
        <end position="780"/>
    </location>
</feature>
<evidence type="ECO:0000259" key="1">
    <source>
        <dbReference type="Pfam" id="PF14498"/>
    </source>
</evidence>
<evidence type="ECO:0000313" key="4">
    <source>
        <dbReference type="EMBL" id="MBM7837261.1"/>
    </source>
</evidence>
<comment type="caution">
    <text evidence="4">The sequence shown here is derived from an EMBL/GenBank/DDBJ whole genome shotgun (WGS) entry which is preliminary data.</text>
</comment>
<keyword evidence="5" id="KW-1185">Reference proteome</keyword>
<protein>
    <recommendedName>
        <fullName evidence="6">Alpha-L-fucosidase</fullName>
    </recommendedName>
</protein>
<feature type="domain" description="Glycosyl hydrolase family 95 N-terminal" evidence="1">
    <location>
        <begin position="15"/>
        <end position="245"/>
    </location>
</feature>
<dbReference type="InterPro" id="IPR008928">
    <property type="entry name" value="6-hairpin_glycosidase_sf"/>
</dbReference>
<dbReference type="Pfam" id="PF21307">
    <property type="entry name" value="Glyco_hydro_95_C"/>
    <property type="match status" value="1"/>
</dbReference>
<dbReference type="PIRSF" id="PIRSF007663">
    <property type="entry name" value="UCP007663"/>
    <property type="match status" value="1"/>
</dbReference>
<evidence type="ECO:0000313" key="5">
    <source>
        <dbReference type="Proteomes" id="UP001179280"/>
    </source>
</evidence>
<organism evidence="4 5">
    <name type="scientific">Shouchella xiaoxiensis</name>
    <dbReference type="NCBI Taxonomy" id="766895"/>
    <lineage>
        <taxon>Bacteria</taxon>
        <taxon>Bacillati</taxon>
        <taxon>Bacillota</taxon>
        <taxon>Bacilli</taxon>
        <taxon>Bacillales</taxon>
        <taxon>Bacillaceae</taxon>
        <taxon>Shouchella</taxon>
    </lineage>
</organism>
<dbReference type="InterPro" id="IPR054363">
    <property type="entry name" value="GH95_cat"/>
</dbReference>
<dbReference type="Pfam" id="PF14498">
    <property type="entry name" value="Glyco_hyd_65N_2"/>
    <property type="match status" value="1"/>
</dbReference>
<gene>
    <name evidence="4" type="ORF">JOC54_000492</name>
</gene>
<dbReference type="Gene3D" id="1.50.10.10">
    <property type="match status" value="1"/>
</dbReference>
<evidence type="ECO:0008006" key="6">
    <source>
        <dbReference type="Google" id="ProtNLM"/>
    </source>
</evidence>
<dbReference type="PANTHER" id="PTHR31084:SF0">
    <property type="entry name" value="ALPHA-L-FUCOSIDASE 2"/>
    <property type="match status" value="1"/>
</dbReference>
<dbReference type="InterPro" id="IPR049053">
    <property type="entry name" value="AFCA-like_C"/>
</dbReference>
<proteinExistence type="predicted"/>
<name>A0ABS2SP17_9BACI</name>
<evidence type="ECO:0000259" key="3">
    <source>
        <dbReference type="Pfam" id="PF22124"/>
    </source>
</evidence>